<protein>
    <submittedName>
        <fullName evidence="1">4183_t:CDS:1</fullName>
    </submittedName>
</protein>
<dbReference type="EMBL" id="CAJVPT010062655">
    <property type="protein sequence ID" value="CAG8767306.1"/>
    <property type="molecule type" value="Genomic_DNA"/>
</dbReference>
<name>A0ACA9QWR9_9GLOM</name>
<accession>A0ACA9QWR9</accession>
<evidence type="ECO:0000313" key="1">
    <source>
        <dbReference type="EMBL" id="CAG8767306.1"/>
    </source>
</evidence>
<dbReference type="Proteomes" id="UP000789525">
    <property type="component" value="Unassembled WGS sequence"/>
</dbReference>
<keyword evidence="2" id="KW-1185">Reference proteome</keyword>
<comment type="caution">
    <text evidence="1">The sequence shown here is derived from an EMBL/GenBank/DDBJ whole genome shotgun (WGS) entry which is preliminary data.</text>
</comment>
<gene>
    <name evidence="1" type="ORF">ACOLOM_LOCUS13528</name>
</gene>
<proteinExistence type="predicted"/>
<reference evidence="1" key="1">
    <citation type="submission" date="2021-06" db="EMBL/GenBank/DDBJ databases">
        <authorList>
            <person name="Kallberg Y."/>
            <person name="Tangrot J."/>
            <person name="Rosling A."/>
        </authorList>
    </citation>
    <scope>NUCLEOTIDE SEQUENCE</scope>
    <source>
        <strain evidence="1">CL356</strain>
    </source>
</reference>
<feature type="non-terminal residue" evidence="1">
    <location>
        <position position="182"/>
    </location>
</feature>
<sequence>MYKTLWLETHITSSITTCAAEGMVYNQVGCGPIRSLSGADYWKVYWETFLCVFAFSHHLSTRCSYFLASGHYDLWTQGVHHRDISDGNLMYKMGNDGQIIGVLADFDLSSLEGKASSNTKRTGSVPFMALDLLSDEAVSGEVAHDYCHDAEAFFWVGVYDTACYDVGRMIDNMVSAKWNLPG</sequence>
<evidence type="ECO:0000313" key="2">
    <source>
        <dbReference type="Proteomes" id="UP000789525"/>
    </source>
</evidence>
<organism evidence="1 2">
    <name type="scientific">Acaulospora colombiana</name>
    <dbReference type="NCBI Taxonomy" id="27376"/>
    <lineage>
        <taxon>Eukaryota</taxon>
        <taxon>Fungi</taxon>
        <taxon>Fungi incertae sedis</taxon>
        <taxon>Mucoromycota</taxon>
        <taxon>Glomeromycotina</taxon>
        <taxon>Glomeromycetes</taxon>
        <taxon>Diversisporales</taxon>
        <taxon>Acaulosporaceae</taxon>
        <taxon>Acaulospora</taxon>
    </lineage>
</organism>